<dbReference type="SUPFAM" id="SSF51905">
    <property type="entry name" value="FAD/NAD(P)-binding domain"/>
    <property type="match status" value="1"/>
</dbReference>
<keyword evidence="2" id="KW-0472">Membrane</keyword>
<dbReference type="GO" id="GO:0005092">
    <property type="term" value="F:GDP-dissociation inhibitor activity"/>
    <property type="evidence" value="ECO:0007669"/>
    <property type="project" value="InterPro"/>
</dbReference>
<gene>
    <name evidence="3" type="ORF">HDID_LOCUS6426</name>
</gene>
<organism evidence="3 4">
    <name type="scientific">Hymenolepis diminuta</name>
    <name type="common">Rat tapeworm</name>
    <dbReference type="NCBI Taxonomy" id="6216"/>
    <lineage>
        <taxon>Eukaryota</taxon>
        <taxon>Metazoa</taxon>
        <taxon>Spiralia</taxon>
        <taxon>Lophotrochozoa</taxon>
        <taxon>Platyhelminthes</taxon>
        <taxon>Cestoda</taxon>
        <taxon>Eucestoda</taxon>
        <taxon>Cyclophyllidea</taxon>
        <taxon>Hymenolepididae</taxon>
        <taxon>Hymenolepis</taxon>
    </lineage>
</organism>
<sequence length="72" mass="8537">MHINVDFVEEFSVLIMIFTCVCFTFQIFVSSSYDATTHFETTCDNVLDIYERMMGEKFDFSKVQKKLEDDQQ</sequence>
<dbReference type="EMBL" id="UYSG01005351">
    <property type="protein sequence ID" value="VDL58744.1"/>
    <property type="molecule type" value="Genomic_DNA"/>
</dbReference>
<dbReference type="Pfam" id="PF00996">
    <property type="entry name" value="GDI"/>
    <property type="match status" value="1"/>
</dbReference>
<feature type="transmembrane region" description="Helical" evidence="2">
    <location>
        <begin position="12"/>
        <end position="29"/>
    </location>
</feature>
<comment type="similarity">
    <text evidence="1">Belongs to the Rab GDI family.</text>
</comment>
<evidence type="ECO:0000256" key="1">
    <source>
        <dbReference type="ARBA" id="ARBA00005593"/>
    </source>
</evidence>
<dbReference type="InterPro" id="IPR018203">
    <property type="entry name" value="GDP_dissociation_inhibitor"/>
</dbReference>
<keyword evidence="2" id="KW-1133">Transmembrane helix</keyword>
<evidence type="ECO:0000313" key="3">
    <source>
        <dbReference type="EMBL" id="VDL58744.1"/>
    </source>
</evidence>
<keyword evidence="2" id="KW-0812">Transmembrane</keyword>
<dbReference type="GO" id="GO:0007264">
    <property type="term" value="P:small GTPase-mediated signal transduction"/>
    <property type="evidence" value="ECO:0007669"/>
    <property type="project" value="InterPro"/>
</dbReference>
<dbReference type="OrthoDB" id="9446342at2759"/>
<dbReference type="Gene3D" id="3.50.50.60">
    <property type="entry name" value="FAD/NAD(P)-binding domain"/>
    <property type="match status" value="1"/>
</dbReference>
<proteinExistence type="inferred from homology"/>
<dbReference type="InterPro" id="IPR036188">
    <property type="entry name" value="FAD/NAD-bd_sf"/>
</dbReference>
<evidence type="ECO:0000313" key="4">
    <source>
        <dbReference type="Proteomes" id="UP000274504"/>
    </source>
</evidence>
<protein>
    <submittedName>
        <fullName evidence="3">Uncharacterized protein</fullName>
    </submittedName>
</protein>
<evidence type="ECO:0000256" key="2">
    <source>
        <dbReference type="SAM" id="Phobius"/>
    </source>
</evidence>
<dbReference type="Proteomes" id="UP000274504">
    <property type="component" value="Unassembled WGS sequence"/>
</dbReference>
<name>A0A3P7BFE1_HYMDI</name>
<dbReference type="AlphaFoldDB" id="A0A3P7BFE1"/>
<accession>A0A3P7BFE1</accession>
<reference evidence="3 4" key="1">
    <citation type="submission" date="2018-11" db="EMBL/GenBank/DDBJ databases">
        <authorList>
            <consortium name="Pathogen Informatics"/>
        </authorList>
    </citation>
    <scope>NUCLEOTIDE SEQUENCE [LARGE SCALE GENOMIC DNA]</scope>
</reference>